<protein>
    <submittedName>
        <fullName evidence="4">Uncharacterized protein</fullName>
    </submittedName>
</protein>
<feature type="transmembrane region" description="Helical" evidence="2">
    <location>
        <begin position="73"/>
        <end position="94"/>
    </location>
</feature>
<feature type="chain" id="PRO_5009910921" evidence="3">
    <location>
        <begin position="21"/>
        <end position="100"/>
    </location>
</feature>
<keyword evidence="2" id="KW-1133">Transmembrane helix</keyword>
<evidence type="ECO:0000256" key="3">
    <source>
        <dbReference type="SAM" id="SignalP"/>
    </source>
</evidence>
<dbReference type="RefSeq" id="WP_062182701.1">
    <property type="nucleotide sequence ID" value="NZ_BBXL01000018.1"/>
</dbReference>
<reference evidence="5" key="1">
    <citation type="submission" date="2016-11" db="EMBL/GenBank/DDBJ databases">
        <authorList>
            <person name="Varghese N."/>
            <person name="Submissions S."/>
        </authorList>
    </citation>
    <scope>NUCLEOTIDE SEQUENCE [LARGE SCALE GENOMIC DNA]</scope>
    <source>
        <strain evidence="5">DSM 27370</strain>
    </source>
</reference>
<organism evidence="4 5">
    <name type="scientific">Dysgonomonas macrotermitis</name>
    <dbReference type="NCBI Taxonomy" id="1346286"/>
    <lineage>
        <taxon>Bacteria</taxon>
        <taxon>Pseudomonadati</taxon>
        <taxon>Bacteroidota</taxon>
        <taxon>Bacteroidia</taxon>
        <taxon>Bacteroidales</taxon>
        <taxon>Dysgonomonadaceae</taxon>
        <taxon>Dysgonomonas</taxon>
    </lineage>
</organism>
<sequence length="100" mass="11269">MKHLLILIFGITLLSQSASGQDTTSTPKHTVVTPKGTRTVSAEDQNRELNDRLRRIAQEREEAREEKQNKKRIIKIVGKIALVAIIGGIAAWVWPRKKKS</sequence>
<keyword evidence="1" id="KW-0175">Coiled coil</keyword>
<evidence type="ECO:0000313" key="4">
    <source>
        <dbReference type="EMBL" id="SHG19920.1"/>
    </source>
</evidence>
<dbReference type="AlphaFoldDB" id="A0A1M5HVE6"/>
<keyword evidence="2" id="KW-0472">Membrane</keyword>
<dbReference type="EMBL" id="FQUC01000017">
    <property type="protein sequence ID" value="SHG19920.1"/>
    <property type="molecule type" value="Genomic_DNA"/>
</dbReference>
<evidence type="ECO:0000256" key="2">
    <source>
        <dbReference type="SAM" id="Phobius"/>
    </source>
</evidence>
<feature type="coiled-coil region" evidence="1">
    <location>
        <begin position="39"/>
        <end position="76"/>
    </location>
</feature>
<gene>
    <name evidence="4" type="ORF">SAMN05444362_11753</name>
</gene>
<evidence type="ECO:0000256" key="1">
    <source>
        <dbReference type="SAM" id="Coils"/>
    </source>
</evidence>
<evidence type="ECO:0000313" key="5">
    <source>
        <dbReference type="Proteomes" id="UP000184480"/>
    </source>
</evidence>
<feature type="signal peptide" evidence="3">
    <location>
        <begin position="1"/>
        <end position="20"/>
    </location>
</feature>
<accession>A0A1M5HVE6</accession>
<dbReference type="STRING" id="1346286.SAMN05444362_11753"/>
<proteinExistence type="predicted"/>
<name>A0A1M5HVE6_9BACT</name>
<keyword evidence="3" id="KW-0732">Signal</keyword>
<dbReference type="Proteomes" id="UP000184480">
    <property type="component" value="Unassembled WGS sequence"/>
</dbReference>
<keyword evidence="5" id="KW-1185">Reference proteome</keyword>
<keyword evidence="2" id="KW-0812">Transmembrane</keyword>